<protein>
    <recommendedName>
        <fullName evidence="2">Bleomycin resistance protein</fullName>
    </recommendedName>
</protein>
<dbReference type="Pfam" id="PF19581">
    <property type="entry name" value="Glyoxalase_7"/>
    <property type="match status" value="1"/>
</dbReference>
<dbReference type="EMBL" id="BMJI01000001">
    <property type="protein sequence ID" value="GGC79214.1"/>
    <property type="molecule type" value="Genomic_DNA"/>
</dbReference>
<comment type="caution">
    <text evidence="5">The sequence shown here is derived from an EMBL/GenBank/DDBJ whole genome shotgun (WGS) entry which is preliminary data.</text>
</comment>
<dbReference type="InterPro" id="IPR029068">
    <property type="entry name" value="Glyas_Bleomycin-R_OHBP_Dase"/>
</dbReference>
<name>A0ABQ1NNL3_9MICC</name>
<dbReference type="SUPFAM" id="SSF54593">
    <property type="entry name" value="Glyoxalase/Bleomycin resistance protein/Dihydroxybiphenyl dioxygenase"/>
    <property type="match status" value="1"/>
</dbReference>
<dbReference type="RefSeq" id="WP_188665069.1">
    <property type="nucleotide sequence ID" value="NZ_BMJI01000001.1"/>
</dbReference>
<dbReference type="Proteomes" id="UP000597761">
    <property type="component" value="Unassembled WGS sequence"/>
</dbReference>
<evidence type="ECO:0000313" key="6">
    <source>
        <dbReference type="Proteomes" id="UP000597761"/>
    </source>
</evidence>
<dbReference type="InterPro" id="IPR037523">
    <property type="entry name" value="VOC_core"/>
</dbReference>
<evidence type="ECO:0000313" key="5">
    <source>
        <dbReference type="EMBL" id="GGC79214.1"/>
    </source>
</evidence>
<feature type="domain" description="VOC" evidence="4">
    <location>
        <begin position="9"/>
        <end position="125"/>
    </location>
</feature>
<evidence type="ECO:0000256" key="1">
    <source>
        <dbReference type="ARBA" id="ARBA00011051"/>
    </source>
</evidence>
<evidence type="ECO:0000259" key="4">
    <source>
        <dbReference type="PROSITE" id="PS51819"/>
    </source>
</evidence>
<evidence type="ECO:0000256" key="2">
    <source>
        <dbReference type="ARBA" id="ARBA00021572"/>
    </source>
</evidence>
<sequence>MGENEDPVTRQQVIPVLRVFDHALARAFYVDFLGFTWRWQHQFEPGLPIYAEVARDGSVLHLSEHHGDATPGAGVLIVVADVRAYQRVLLAQHHRHARPGVTDEPWGSTMTITDPFGNNLTFWQRD</sequence>
<comment type="similarity">
    <text evidence="1">Belongs to the bleomycin resistance protein family.</text>
</comment>
<dbReference type="InterPro" id="IPR000335">
    <property type="entry name" value="Bleomycin-R"/>
</dbReference>
<evidence type="ECO:0000256" key="3">
    <source>
        <dbReference type="ARBA" id="ARBA00023251"/>
    </source>
</evidence>
<proteinExistence type="inferred from homology"/>
<reference evidence="6" key="1">
    <citation type="journal article" date="2019" name="Int. J. Syst. Evol. Microbiol.">
        <title>The Global Catalogue of Microorganisms (GCM) 10K type strain sequencing project: providing services to taxonomists for standard genome sequencing and annotation.</title>
        <authorList>
            <consortium name="The Broad Institute Genomics Platform"/>
            <consortium name="The Broad Institute Genome Sequencing Center for Infectious Disease"/>
            <person name="Wu L."/>
            <person name="Ma J."/>
        </authorList>
    </citation>
    <scope>NUCLEOTIDE SEQUENCE [LARGE SCALE GENOMIC DNA]</scope>
    <source>
        <strain evidence="6">CGMCC 1.15480</strain>
    </source>
</reference>
<accession>A0ABQ1NNL3</accession>
<keyword evidence="6" id="KW-1185">Reference proteome</keyword>
<organism evidence="5 6">
    <name type="scientific">Tersicoccus solisilvae</name>
    <dbReference type="NCBI Taxonomy" id="1882339"/>
    <lineage>
        <taxon>Bacteria</taxon>
        <taxon>Bacillati</taxon>
        <taxon>Actinomycetota</taxon>
        <taxon>Actinomycetes</taxon>
        <taxon>Micrococcales</taxon>
        <taxon>Micrococcaceae</taxon>
        <taxon>Tersicoccus</taxon>
    </lineage>
</organism>
<keyword evidence="3" id="KW-0046">Antibiotic resistance</keyword>
<dbReference type="PROSITE" id="PS51819">
    <property type="entry name" value="VOC"/>
    <property type="match status" value="1"/>
</dbReference>
<dbReference type="Gene3D" id="3.10.180.10">
    <property type="entry name" value="2,3-Dihydroxybiphenyl 1,2-Dioxygenase, domain 1"/>
    <property type="match status" value="1"/>
</dbReference>
<gene>
    <name evidence="5" type="ORF">GCM10011512_02350</name>
</gene>